<evidence type="ECO:0008006" key="4">
    <source>
        <dbReference type="Google" id="ProtNLM"/>
    </source>
</evidence>
<evidence type="ECO:0000256" key="1">
    <source>
        <dbReference type="SAM" id="SignalP"/>
    </source>
</evidence>
<proteinExistence type="predicted"/>
<dbReference type="PROSITE" id="PS51257">
    <property type="entry name" value="PROKAR_LIPOPROTEIN"/>
    <property type="match status" value="1"/>
</dbReference>
<protein>
    <recommendedName>
        <fullName evidence="4">Lipoprotein</fullName>
    </recommendedName>
</protein>
<dbReference type="Proteomes" id="UP000092643">
    <property type="component" value="Unassembled WGS sequence"/>
</dbReference>
<feature type="chain" id="PRO_5008359020" description="Lipoprotein" evidence="1">
    <location>
        <begin position="21"/>
        <end position="107"/>
    </location>
</feature>
<accession>A0A1A7P801</accession>
<gene>
    <name evidence="2" type="ORF">QV03_05985</name>
</gene>
<evidence type="ECO:0000313" key="3">
    <source>
        <dbReference type="Proteomes" id="UP000092643"/>
    </source>
</evidence>
<name>A0A1A7P801_9PAST</name>
<comment type="caution">
    <text evidence="2">The sequence shown here is derived from an EMBL/GenBank/DDBJ whole genome shotgun (WGS) entry which is preliminary data.</text>
</comment>
<dbReference type="EMBL" id="JTJO01000028">
    <property type="protein sequence ID" value="OBW98582.1"/>
    <property type="molecule type" value="Genomic_DNA"/>
</dbReference>
<keyword evidence="1" id="KW-0732">Signal</keyword>
<feature type="signal peptide" evidence="1">
    <location>
        <begin position="1"/>
        <end position="20"/>
    </location>
</feature>
<sequence>MKKKLITALTAIGLSMMLTACGDKDISGKYVNIADTQDFLTVTKSDDGKLYFFSGKSKVGEESGAFLKGALLPFKLAVREKDNNFYLNRNYEKSALLMMIRLLSSIK</sequence>
<dbReference type="RefSeq" id="WP_065232243.1">
    <property type="nucleotide sequence ID" value="NZ_JTJO01000028.1"/>
</dbReference>
<evidence type="ECO:0000313" key="2">
    <source>
        <dbReference type="EMBL" id="OBW98582.1"/>
    </source>
</evidence>
<dbReference type="PATRIC" id="fig|750.22.peg.1224"/>
<dbReference type="AlphaFoldDB" id="A0A1A7P801"/>
<organism evidence="2 3">
    <name type="scientific">Gallibacterium anatis</name>
    <dbReference type="NCBI Taxonomy" id="750"/>
    <lineage>
        <taxon>Bacteria</taxon>
        <taxon>Pseudomonadati</taxon>
        <taxon>Pseudomonadota</taxon>
        <taxon>Gammaproteobacteria</taxon>
        <taxon>Pasteurellales</taxon>
        <taxon>Pasteurellaceae</taxon>
        <taxon>Gallibacterium</taxon>
    </lineage>
</organism>
<reference evidence="2 3" key="1">
    <citation type="submission" date="2014-11" db="EMBL/GenBank/DDBJ databases">
        <title>Pan-genome of Gallibacterium spp.</title>
        <authorList>
            <person name="Kudirkiene E."/>
            <person name="Bojesen A.M."/>
        </authorList>
    </citation>
    <scope>NUCLEOTIDE SEQUENCE [LARGE SCALE GENOMIC DNA]</scope>
    <source>
        <strain evidence="2 3">F 279</strain>
    </source>
</reference>